<dbReference type="InterPro" id="IPR011990">
    <property type="entry name" value="TPR-like_helical_dom_sf"/>
</dbReference>
<dbReference type="Pfam" id="PF05002">
    <property type="entry name" value="SGS"/>
    <property type="match status" value="1"/>
</dbReference>
<dbReference type="KEGG" id="kla:KLLA0_F16302g"/>
<dbReference type="SUPFAM" id="SSF49764">
    <property type="entry name" value="HSP20-like chaperones"/>
    <property type="match status" value="1"/>
</dbReference>
<dbReference type="InParanoid" id="Q6CJS5"/>
<feature type="region of interest" description="Disordered" evidence="2">
    <location>
        <begin position="146"/>
        <end position="172"/>
    </location>
</feature>
<dbReference type="SUPFAM" id="SSF48452">
    <property type="entry name" value="TPR-like"/>
    <property type="match status" value="1"/>
</dbReference>
<organism evidence="5 6">
    <name type="scientific">Kluyveromyces lactis (strain ATCC 8585 / CBS 2359 / DSM 70799 / NBRC 1267 / NRRL Y-1140 / WM37)</name>
    <name type="common">Yeast</name>
    <name type="synonym">Candida sphaerica</name>
    <dbReference type="NCBI Taxonomy" id="284590"/>
    <lineage>
        <taxon>Eukaryota</taxon>
        <taxon>Fungi</taxon>
        <taxon>Dikarya</taxon>
        <taxon>Ascomycota</taxon>
        <taxon>Saccharomycotina</taxon>
        <taxon>Saccharomycetes</taxon>
        <taxon>Saccharomycetales</taxon>
        <taxon>Saccharomycetaceae</taxon>
        <taxon>Kluyveromyces</taxon>
    </lineage>
</organism>
<dbReference type="InterPro" id="IPR007699">
    <property type="entry name" value="SGS_dom"/>
</dbReference>
<dbReference type="InterPro" id="IPR007052">
    <property type="entry name" value="CS_dom"/>
</dbReference>
<dbReference type="AlphaFoldDB" id="Q6CJS5"/>
<dbReference type="STRING" id="284590.Q6CJS5"/>
<keyword evidence="6" id="KW-1185">Reference proteome</keyword>
<feature type="compositionally biased region" description="Basic and acidic residues" evidence="2">
    <location>
        <begin position="146"/>
        <end position="160"/>
    </location>
</feature>
<evidence type="ECO:0000256" key="1">
    <source>
        <dbReference type="ARBA" id="ARBA00008509"/>
    </source>
</evidence>
<dbReference type="PANTHER" id="PTHR45862">
    <property type="entry name" value="PROTEIN SGT1 HOMOLOG"/>
    <property type="match status" value="1"/>
</dbReference>
<feature type="domain" description="SGS" evidence="3">
    <location>
        <begin position="295"/>
        <end position="379"/>
    </location>
</feature>
<protein>
    <submittedName>
        <fullName evidence="5">KLLA0F16302p</fullName>
    </submittedName>
</protein>
<dbReference type="PROSITE" id="PS51203">
    <property type="entry name" value="CS"/>
    <property type="match status" value="1"/>
</dbReference>
<dbReference type="OMA" id="KIREDWY"/>
<evidence type="ECO:0000259" key="3">
    <source>
        <dbReference type="PROSITE" id="PS51048"/>
    </source>
</evidence>
<dbReference type="Proteomes" id="UP000000598">
    <property type="component" value="Chromosome F"/>
</dbReference>
<name>Q6CJS5_KLULA</name>
<evidence type="ECO:0000256" key="2">
    <source>
        <dbReference type="SAM" id="MobiDB-lite"/>
    </source>
</evidence>
<dbReference type="HOGENOM" id="CLU_039532_3_0_1"/>
<sequence length="379" mass="43379">MPVEKDLKEAYSLLYDKIEVEKALELYDKVLKQDPNSLNANVYKSVCLEKLYFRSSSWHNEETLQASYDFLKKALDIAERRGDRSKIGFVYFRFCIHYYNCKKYCLAQEFMQKCESYGFKDDTLPMWKHNIDTAIRKHVKKDVMDERAKAVRSPETDKASSDMSPSEAQKDLPTLSQEDKLKMDWYQSSSTVTLSLFTKNLPNSKSDVNVSIKGSHLSISYPIPDKGSEFQYSIMLSHNVDPTAIQVSVFTKKLEVTLGKAEQYQWKSLERTDGDVTPLITKNIINSDSSAKELSYPSSSKKAIDWSKIDIDSDEQDSKNQSADAFFQQIYKGADEDTRRAMMKSFIESNGTSLSTNWEEVSKGKVEPALPEGVEMKKL</sequence>
<comment type="similarity">
    <text evidence="1">Belongs to the SGT1 family.</text>
</comment>
<proteinExistence type="inferred from homology"/>
<dbReference type="GO" id="GO:0051087">
    <property type="term" value="F:protein-folding chaperone binding"/>
    <property type="evidence" value="ECO:0007669"/>
    <property type="project" value="InterPro"/>
</dbReference>
<dbReference type="FunCoup" id="Q6CJS5">
    <property type="interactions" value="1072"/>
</dbReference>
<dbReference type="InterPro" id="IPR044563">
    <property type="entry name" value="Sgt1-like"/>
</dbReference>
<reference evidence="5 6" key="1">
    <citation type="journal article" date="2004" name="Nature">
        <title>Genome evolution in yeasts.</title>
        <authorList>
            <consortium name="Genolevures"/>
            <person name="Dujon B."/>
            <person name="Sherman D."/>
            <person name="Fischer G."/>
            <person name="Durrens P."/>
            <person name="Casaregola S."/>
            <person name="Lafontaine I."/>
            <person name="de Montigny J."/>
            <person name="Marck C."/>
            <person name="Neuveglise C."/>
            <person name="Talla E."/>
            <person name="Goffard N."/>
            <person name="Frangeul L."/>
            <person name="Aigle M."/>
            <person name="Anthouard V."/>
            <person name="Babour A."/>
            <person name="Barbe V."/>
            <person name="Barnay S."/>
            <person name="Blanchin S."/>
            <person name="Beckerich J.M."/>
            <person name="Beyne E."/>
            <person name="Bleykasten C."/>
            <person name="Boisrame A."/>
            <person name="Boyer J."/>
            <person name="Cattolico L."/>
            <person name="Confanioleri F."/>
            <person name="de Daruvar A."/>
            <person name="Despons L."/>
            <person name="Fabre E."/>
            <person name="Fairhead C."/>
            <person name="Ferry-Dumazet H."/>
            <person name="Groppi A."/>
            <person name="Hantraye F."/>
            <person name="Hennequin C."/>
            <person name="Jauniaux N."/>
            <person name="Joyet P."/>
            <person name="Kachouri R."/>
            <person name="Kerrest A."/>
            <person name="Koszul R."/>
            <person name="Lemaire M."/>
            <person name="Lesur I."/>
            <person name="Ma L."/>
            <person name="Muller H."/>
            <person name="Nicaud J.M."/>
            <person name="Nikolski M."/>
            <person name="Oztas S."/>
            <person name="Ozier-Kalogeropoulos O."/>
            <person name="Pellenz S."/>
            <person name="Potier S."/>
            <person name="Richard G.F."/>
            <person name="Straub M.L."/>
            <person name="Suleau A."/>
            <person name="Swennene D."/>
            <person name="Tekaia F."/>
            <person name="Wesolowski-Louvel M."/>
            <person name="Westhof E."/>
            <person name="Wirth B."/>
            <person name="Zeniou-Meyer M."/>
            <person name="Zivanovic I."/>
            <person name="Bolotin-Fukuhara M."/>
            <person name="Thierry A."/>
            <person name="Bouchier C."/>
            <person name="Caudron B."/>
            <person name="Scarpelli C."/>
            <person name="Gaillardin C."/>
            <person name="Weissenbach J."/>
            <person name="Wincker P."/>
            <person name="Souciet J.L."/>
        </authorList>
    </citation>
    <scope>NUCLEOTIDE SEQUENCE [LARGE SCALE GENOMIC DNA]</scope>
    <source>
        <strain evidence="6">ATCC 8585 / CBS 2359 / DSM 70799 / NBRC 1267 / NRRL Y-1140 / WM37</strain>
    </source>
</reference>
<evidence type="ECO:0000259" key="4">
    <source>
        <dbReference type="PROSITE" id="PS51203"/>
    </source>
</evidence>
<dbReference type="Pfam" id="PF04969">
    <property type="entry name" value="CS"/>
    <property type="match status" value="1"/>
</dbReference>
<evidence type="ECO:0000313" key="5">
    <source>
        <dbReference type="EMBL" id="CAG98522.1"/>
    </source>
</evidence>
<dbReference type="CDD" id="cd06466">
    <property type="entry name" value="p23_CS_SGT1_like"/>
    <property type="match status" value="1"/>
</dbReference>
<dbReference type="Gene3D" id="2.60.40.790">
    <property type="match status" value="1"/>
</dbReference>
<dbReference type="eggNOG" id="KOG1309">
    <property type="taxonomic scope" value="Eukaryota"/>
</dbReference>
<dbReference type="InterPro" id="IPR008978">
    <property type="entry name" value="HSP20-like_chaperone"/>
</dbReference>
<dbReference type="PROSITE" id="PS51048">
    <property type="entry name" value="SGS"/>
    <property type="match status" value="1"/>
</dbReference>
<dbReference type="PaxDb" id="284590-Q6CJS5"/>
<dbReference type="Gene3D" id="1.25.40.10">
    <property type="entry name" value="Tetratricopeptide repeat domain"/>
    <property type="match status" value="1"/>
</dbReference>
<dbReference type="EMBL" id="CR382126">
    <property type="protein sequence ID" value="CAG98522.1"/>
    <property type="molecule type" value="Genomic_DNA"/>
</dbReference>
<accession>Q6CJS5</accession>
<gene>
    <name evidence="5" type="ORF">KLLA0_F16302g</name>
</gene>
<evidence type="ECO:0000313" key="6">
    <source>
        <dbReference type="Proteomes" id="UP000000598"/>
    </source>
</evidence>
<feature type="domain" description="CS" evidence="4">
    <location>
        <begin position="178"/>
        <end position="270"/>
    </location>
</feature>